<keyword evidence="1" id="KW-0732">Signal</keyword>
<proteinExistence type="predicted"/>
<evidence type="ECO:0000256" key="1">
    <source>
        <dbReference type="SAM" id="SignalP"/>
    </source>
</evidence>
<protein>
    <recommendedName>
        <fullName evidence="2">DUF8021 domain-containing protein</fullName>
    </recommendedName>
</protein>
<organism evidence="3 4">
    <name type="scientific">Diatrype stigma</name>
    <dbReference type="NCBI Taxonomy" id="117547"/>
    <lineage>
        <taxon>Eukaryota</taxon>
        <taxon>Fungi</taxon>
        <taxon>Dikarya</taxon>
        <taxon>Ascomycota</taxon>
        <taxon>Pezizomycotina</taxon>
        <taxon>Sordariomycetes</taxon>
        <taxon>Xylariomycetidae</taxon>
        <taxon>Xylariales</taxon>
        <taxon>Diatrypaceae</taxon>
        <taxon>Diatrype</taxon>
    </lineage>
</organism>
<dbReference type="Pfam" id="PF26061">
    <property type="entry name" value="DUF8021"/>
    <property type="match status" value="1"/>
</dbReference>
<name>A0AAN9UZ92_9PEZI</name>
<dbReference type="AlphaFoldDB" id="A0AAN9UZ92"/>
<comment type="caution">
    <text evidence="3">The sequence shown here is derived from an EMBL/GenBank/DDBJ whole genome shotgun (WGS) entry which is preliminary data.</text>
</comment>
<evidence type="ECO:0000259" key="2">
    <source>
        <dbReference type="Pfam" id="PF26061"/>
    </source>
</evidence>
<evidence type="ECO:0000313" key="4">
    <source>
        <dbReference type="Proteomes" id="UP001320420"/>
    </source>
</evidence>
<dbReference type="InterPro" id="IPR058334">
    <property type="entry name" value="DUF8021"/>
</dbReference>
<evidence type="ECO:0000313" key="3">
    <source>
        <dbReference type="EMBL" id="KAK7751979.1"/>
    </source>
</evidence>
<feature type="signal peptide" evidence="1">
    <location>
        <begin position="1"/>
        <end position="19"/>
    </location>
</feature>
<accession>A0AAN9UZ92</accession>
<feature type="domain" description="DUF8021" evidence="2">
    <location>
        <begin position="299"/>
        <end position="408"/>
    </location>
</feature>
<dbReference type="EMBL" id="JAKJXP020000043">
    <property type="protein sequence ID" value="KAK7751979.1"/>
    <property type="molecule type" value="Genomic_DNA"/>
</dbReference>
<gene>
    <name evidence="3" type="ORF">SLS62_006122</name>
</gene>
<keyword evidence="4" id="KW-1185">Reference proteome</keyword>
<reference evidence="3 4" key="1">
    <citation type="submission" date="2024-02" db="EMBL/GenBank/DDBJ databases">
        <title>De novo assembly and annotation of 12 fungi associated with fruit tree decline syndrome in Ontario, Canada.</title>
        <authorList>
            <person name="Sulman M."/>
            <person name="Ellouze W."/>
            <person name="Ilyukhin E."/>
        </authorList>
    </citation>
    <scope>NUCLEOTIDE SEQUENCE [LARGE SCALE GENOMIC DNA]</scope>
    <source>
        <strain evidence="3 4">M11/M66-122</strain>
    </source>
</reference>
<feature type="chain" id="PRO_5042951486" description="DUF8021 domain-containing protein" evidence="1">
    <location>
        <begin position="20"/>
        <end position="444"/>
    </location>
</feature>
<dbReference type="Proteomes" id="UP001320420">
    <property type="component" value="Unassembled WGS sequence"/>
</dbReference>
<sequence length="444" mass="47436">MQFTTSFVTIASLYAAARGLSSAASSSSSSASAAELECGHLGVMNATAHLELPEGVDPSAVRKCLGHPAGSVESKLEQRACYFDASVGCSDGYCWKQCGQPGSGQWCWTAFNGGFGEWIGCSTSDQCSQDQDKQHQENPTMMLHRGYTLLAAVSALLATAAADCDRDALLQFADSYVAAQESGEAGSLALAEDFAYVENNQTQDLGAGILAQALAIDHRRTIVDTVDCATFTELVITHDASGADAPYVTGTQIRHNPSDLGVFLIDSIVSTTGHWLFNATQTLYWVQQETWDPIPEDARDSRELLKNAADAYLSMWDNATAADAVPWGTPCARLEGSVYTGNGGPNDSCKVGIPTNHNQAPNSNRRYVIDETMGTISVLCVFEHLGDAPDSHEFRLENGKTRYIHTMTLAPSNFPIPPASAGADADADTAEMPRRIRGTNPVFG</sequence>